<dbReference type="SUPFAM" id="SSF56024">
    <property type="entry name" value="Phospholipase D/nuclease"/>
    <property type="match status" value="1"/>
</dbReference>
<dbReference type="RefSeq" id="WP_096335768.1">
    <property type="nucleotide sequence ID" value="NZ_CP010026.1"/>
</dbReference>
<evidence type="ECO:0000259" key="1">
    <source>
        <dbReference type="PROSITE" id="PS50035"/>
    </source>
</evidence>
<evidence type="ECO:0000313" key="2">
    <source>
        <dbReference type="EMBL" id="AJZ59855.1"/>
    </source>
</evidence>
<proteinExistence type="predicted"/>
<dbReference type="EMBL" id="CP010026">
    <property type="protein sequence ID" value="AJZ59855.1"/>
    <property type="molecule type" value="Genomic_DNA"/>
</dbReference>
<accession>A0AAU8TH22</accession>
<dbReference type="NCBIfam" id="NF038319">
    <property type="entry name" value="DISARM_DrmC_I"/>
    <property type="match status" value="1"/>
</dbReference>
<gene>
    <name evidence="2" type="ORF">OI25_1455</name>
</gene>
<dbReference type="PROSITE" id="PS50035">
    <property type="entry name" value="PLD"/>
    <property type="match status" value="1"/>
</dbReference>
<dbReference type="InterPro" id="IPR047955">
    <property type="entry name" value="DrmC-like"/>
</dbReference>
<dbReference type="PANTHER" id="PTHR21248">
    <property type="entry name" value="CARDIOLIPIN SYNTHASE"/>
    <property type="match status" value="1"/>
</dbReference>
<reference evidence="2 3" key="1">
    <citation type="journal article" date="2015" name="Genome Announc.">
        <title>Complete genome sequences for 59 burkholderia isolates, both pathogenic and near neighbor.</title>
        <authorList>
            <person name="Johnson S.L."/>
            <person name="Bishop-Lilly K.A."/>
            <person name="Ladner J.T."/>
            <person name="Daligault H.E."/>
            <person name="Davenport K.W."/>
            <person name="Jaissle J."/>
            <person name="Frey K.G."/>
            <person name="Koroleva G.I."/>
            <person name="Bruce D.C."/>
            <person name="Coyne S.R."/>
            <person name="Broomall S.M."/>
            <person name="Li P.E."/>
            <person name="Teshima H."/>
            <person name="Gibbons H.S."/>
            <person name="Palacios G.F."/>
            <person name="Rosenzweig C.N."/>
            <person name="Redden C.L."/>
            <person name="Xu Y."/>
            <person name="Minogue T.D."/>
            <person name="Chain P.S."/>
        </authorList>
    </citation>
    <scope>NUCLEOTIDE SEQUENCE [LARGE SCALE GENOMIC DNA]</scope>
    <source>
        <strain evidence="2 3">ATCC BAA-463</strain>
    </source>
</reference>
<dbReference type="GO" id="GO:0030572">
    <property type="term" value="F:phosphatidyltransferase activity"/>
    <property type="evidence" value="ECO:0007669"/>
    <property type="project" value="UniProtKB-ARBA"/>
</dbReference>
<dbReference type="InterPro" id="IPR001736">
    <property type="entry name" value="PLipase_D/transphosphatidylase"/>
</dbReference>
<dbReference type="Pfam" id="PF13091">
    <property type="entry name" value="PLDc_2"/>
    <property type="match status" value="1"/>
</dbReference>
<dbReference type="KEGG" id="bfn:OI25_1455"/>
<dbReference type="PANTHER" id="PTHR21248:SF22">
    <property type="entry name" value="PHOSPHOLIPASE D"/>
    <property type="match status" value="1"/>
</dbReference>
<sequence length="263" mass="28709">MRQGLSAHIQGVITRAPGAWLREVCAALRSSPATATADFIKKRIPATGNADLAFLLYEVIDEAVGEVSWEALGYGIQVAFDTYIEDQHSRQIEMLWSGPPPAGHLAARRIDQALYDLISNAKREILLVTFAAVKVERLAAALIKAAERGVKIRLVLEFAEASEGQLSFNALKAFPPALVAVAEVYYWPVENRERNQAGKPGKLHAKLAVVDDVVLVSSANLTDDAFTRNLEVGARLTDSDVVRWARDHFGGLINGSTLKRVHS</sequence>
<evidence type="ECO:0000313" key="3">
    <source>
        <dbReference type="Proteomes" id="UP000032614"/>
    </source>
</evidence>
<dbReference type="InterPro" id="IPR025202">
    <property type="entry name" value="PLD-like_dom"/>
</dbReference>
<dbReference type="AlphaFoldDB" id="A0AAU8TH22"/>
<dbReference type="GO" id="GO:0032049">
    <property type="term" value="P:cardiolipin biosynthetic process"/>
    <property type="evidence" value="ECO:0007669"/>
    <property type="project" value="UniProtKB-ARBA"/>
</dbReference>
<protein>
    <submittedName>
        <fullName evidence="2">PLD-like domain protein</fullName>
    </submittedName>
</protein>
<dbReference type="GeneID" id="66521049"/>
<dbReference type="Proteomes" id="UP000032614">
    <property type="component" value="Chromosome 1"/>
</dbReference>
<dbReference type="Gene3D" id="3.30.870.10">
    <property type="entry name" value="Endonuclease Chain A"/>
    <property type="match status" value="1"/>
</dbReference>
<dbReference type="SMART" id="SM00155">
    <property type="entry name" value="PLDc"/>
    <property type="match status" value="1"/>
</dbReference>
<name>A0AAU8TH22_9BURK</name>
<feature type="domain" description="PLD phosphodiesterase" evidence="1">
    <location>
        <begin position="199"/>
        <end position="225"/>
    </location>
</feature>
<organism evidence="2 3">
    <name type="scientific">Paraburkholderia fungorum</name>
    <dbReference type="NCBI Taxonomy" id="134537"/>
    <lineage>
        <taxon>Bacteria</taxon>
        <taxon>Pseudomonadati</taxon>
        <taxon>Pseudomonadota</taxon>
        <taxon>Betaproteobacteria</taxon>
        <taxon>Burkholderiales</taxon>
        <taxon>Burkholderiaceae</taxon>
        <taxon>Paraburkholderia</taxon>
    </lineage>
</organism>